<dbReference type="Gene3D" id="2.40.420.20">
    <property type="match status" value="1"/>
</dbReference>
<dbReference type="SUPFAM" id="SSF111369">
    <property type="entry name" value="HlyD-like secretion proteins"/>
    <property type="match status" value="2"/>
</dbReference>
<gene>
    <name evidence="5" type="ORF">BC008_23680</name>
</gene>
<reference evidence="5 6" key="1">
    <citation type="journal article" date="2015" name="Genome Announc.">
        <title>Draft Genome of the Euendolithic (true boring) Cyanobacterium Mastigocoleus testarum strain BC008.</title>
        <authorList>
            <person name="Guida B.S."/>
            <person name="Garcia-Pichel F."/>
        </authorList>
    </citation>
    <scope>NUCLEOTIDE SEQUENCE [LARGE SCALE GENOMIC DNA]</scope>
    <source>
        <strain evidence="5 6">BC008</strain>
    </source>
</reference>
<comment type="caution">
    <text evidence="5">The sequence shown here is derived from an EMBL/GenBank/DDBJ whole genome shotgun (WGS) entry which is preliminary data.</text>
</comment>
<dbReference type="InterPro" id="IPR006143">
    <property type="entry name" value="RND_pump_MFP"/>
</dbReference>
<dbReference type="GO" id="GO:1990281">
    <property type="term" value="C:efflux pump complex"/>
    <property type="evidence" value="ECO:0007669"/>
    <property type="project" value="TreeGrafter"/>
</dbReference>
<dbReference type="Gene3D" id="2.40.50.100">
    <property type="match status" value="1"/>
</dbReference>
<sequence length="428" mass="47021">MLLLSGVGFGVSRSFAARDKPEKASEVNILTVKTTPIKAVNSYQVSQTYTGEVAAVRASELGFERSGEIVRLRVDRGNWVKAGTPIAQLDTRNLSAQRQQLLAQKAQALAVLKELQNGPRKEVIAAARAEVQDLKDQLQLQRTKTSRREYLYKEGAISKEQLDEISFGAAALSDRLVAAESRLNELLAGTRPEKIAAQQAAVKQLEANITDVEVSIAKSTIKAPFSGTIAARNLDEGTVVSAGQSVVRLTENAKPEVEIGVPVMVAEKLIPRSQKQVQIQGKTYLAKVASILPEINPNTRTRTVVLELEQSLGRLIAPGEIARLTVPQRVAKRGYWLPVTALMRGERGLWSVYALGKSSEKNKNEKHKNTYRVERRDVEVLHTDNNRVLVRGSLQSGDRLIVDGTQRIVSGQLVASYEQSTNQEITFP</sequence>
<dbReference type="Proteomes" id="UP000053372">
    <property type="component" value="Unassembled WGS sequence"/>
</dbReference>
<dbReference type="Pfam" id="PF25954">
    <property type="entry name" value="Beta-barrel_RND_2"/>
    <property type="match status" value="1"/>
</dbReference>
<dbReference type="NCBIfam" id="TIGR01730">
    <property type="entry name" value="RND_mfp"/>
    <property type="match status" value="1"/>
</dbReference>
<evidence type="ECO:0000256" key="2">
    <source>
        <dbReference type="SAM" id="Coils"/>
    </source>
</evidence>
<dbReference type="AlphaFoldDB" id="A0A0V7ZP23"/>
<feature type="coiled-coil region" evidence="2">
    <location>
        <begin position="98"/>
        <end position="144"/>
    </location>
</feature>
<dbReference type="GO" id="GO:0015562">
    <property type="term" value="F:efflux transmembrane transporter activity"/>
    <property type="evidence" value="ECO:0007669"/>
    <property type="project" value="TreeGrafter"/>
</dbReference>
<accession>A0A0V7ZP23</accession>
<keyword evidence="6" id="KW-1185">Reference proteome</keyword>
<name>A0A0V7ZP23_9CYAN</name>
<evidence type="ECO:0000259" key="3">
    <source>
        <dbReference type="Pfam" id="PF25917"/>
    </source>
</evidence>
<evidence type="ECO:0000256" key="1">
    <source>
        <dbReference type="ARBA" id="ARBA00009477"/>
    </source>
</evidence>
<evidence type="ECO:0000313" key="5">
    <source>
        <dbReference type="EMBL" id="KST66022.1"/>
    </source>
</evidence>
<protein>
    <submittedName>
        <fullName evidence="5">RND transporter</fullName>
    </submittedName>
</protein>
<keyword evidence="2" id="KW-0175">Coiled coil</keyword>
<dbReference type="PANTHER" id="PTHR30469">
    <property type="entry name" value="MULTIDRUG RESISTANCE PROTEIN MDTA"/>
    <property type="match status" value="1"/>
</dbReference>
<dbReference type="Gene3D" id="2.40.30.170">
    <property type="match status" value="1"/>
</dbReference>
<dbReference type="InterPro" id="IPR058792">
    <property type="entry name" value="Beta-barrel_RND_2"/>
</dbReference>
<proteinExistence type="inferred from homology"/>
<feature type="domain" description="Multidrug resistance protein MdtA-like barrel-sandwich hybrid" evidence="3">
    <location>
        <begin position="66"/>
        <end position="246"/>
    </location>
</feature>
<comment type="similarity">
    <text evidence="1">Belongs to the membrane fusion protein (MFP) (TC 8.A.1) family.</text>
</comment>
<feature type="domain" description="CusB-like beta-barrel" evidence="4">
    <location>
        <begin position="278"/>
        <end position="326"/>
    </location>
</feature>
<dbReference type="InterPro" id="IPR058625">
    <property type="entry name" value="MdtA-like_BSH"/>
</dbReference>
<evidence type="ECO:0000313" key="6">
    <source>
        <dbReference type="Proteomes" id="UP000053372"/>
    </source>
</evidence>
<dbReference type="Gene3D" id="1.10.287.470">
    <property type="entry name" value="Helix hairpin bin"/>
    <property type="match status" value="1"/>
</dbReference>
<evidence type="ECO:0000259" key="4">
    <source>
        <dbReference type="Pfam" id="PF25954"/>
    </source>
</evidence>
<dbReference type="PANTHER" id="PTHR30469:SF11">
    <property type="entry name" value="BLL4320 PROTEIN"/>
    <property type="match status" value="1"/>
</dbReference>
<dbReference type="EMBL" id="LMTZ01000101">
    <property type="protein sequence ID" value="KST66022.1"/>
    <property type="molecule type" value="Genomic_DNA"/>
</dbReference>
<organism evidence="5 6">
    <name type="scientific">Mastigocoleus testarum BC008</name>
    <dbReference type="NCBI Taxonomy" id="371196"/>
    <lineage>
        <taxon>Bacteria</taxon>
        <taxon>Bacillati</taxon>
        <taxon>Cyanobacteriota</taxon>
        <taxon>Cyanophyceae</taxon>
        <taxon>Nostocales</taxon>
        <taxon>Hapalosiphonaceae</taxon>
        <taxon>Mastigocoleus</taxon>
    </lineage>
</organism>
<dbReference type="Pfam" id="PF25917">
    <property type="entry name" value="BSH_RND"/>
    <property type="match status" value="1"/>
</dbReference>